<organism evidence="9 11">
    <name type="scientific">Rhodococcus opacus</name>
    <name type="common">Nocardia opaca</name>
    <dbReference type="NCBI Taxonomy" id="37919"/>
    <lineage>
        <taxon>Bacteria</taxon>
        <taxon>Bacillati</taxon>
        <taxon>Actinomycetota</taxon>
        <taxon>Actinomycetes</taxon>
        <taxon>Mycobacteriales</taxon>
        <taxon>Nocardiaceae</taxon>
        <taxon>Rhodococcus</taxon>
    </lineage>
</organism>
<dbReference type="AlphaFoldDB" id="A0AAX3YF35"/>
<dbReference type="GO" id="GO:0005886">
    <property type="term" value="C:plasma membrane"/>
    <property type="evidence" value="ECO:0007669"/>
    <property type="project" value="UniProtKB-SubCell"/>
</dbReference>
<dbReference type="PANTHER" id="PTHR33452">
    <property type="entry name" value="OXIDOREDUCTASE CATD-RELATED"/>
    <property type="match status" value="1"/>
</dbReference>
<dbReference type="RefSeq" id="WP_269592082.1">
    <property type="nucleotide sequence ID" value="NZ_CP130953.1"/>
</dbReference>
<dbReference type="Proteomes" id="UP001231166">
    <property type="component" value="Chromosome"/>
</dbReference>
<reference evidence="9" key="2">
    <citation type="submission" date="2023-07" db="EMBL/GenBank/DDBJ databases">
        <title>Genomic analysis of Rhodococcus opacus VOC-14 with glycol ethers degradation activity.</title>
        <authorList>
            <person name="Narkevich D.A."/>
            <person name="Hlushen A.M."/>
            <person name="Akhremchuk A.E."/>
            <person name="Sikolenko M.A."/>
            <person name="Valentovich L.N."/>
        </authorList>
    </citation>
    <scope>NUCLEOTIDE SEQUENCE</scope>
    <source>
        <strain evidence="9">VOC-14</strain>
    </source>
</reference>
<comment type="subcellular location">
    <subcellularLocation>
        <location evidence="1">Cell membrane</location>
        <topology evidence="1">Multi-pass membrane protein</topology>
    </subcellularLocation>
</comment>
<evidence type="ECO:0000256" key="6">
    <source>
        <dbReference type="ARBA" id="ARBA00023136"/>
    </source>
</evidence>
<proteinExistence type="inferred from homology"/>
<evidence type="ECO:0000256" key="2">
    <source>
        <dbReference type="ARBA" id="ARBA00006679"/>
    </source>
</evidence>
<feature type="transmembrane region" description="Helical" evidence="7">
    <location>
        <begin position="103"/>
        <end position="124"/>
    </location>
</feature>
<keyword evidence="3" id="KW-1003">Cell membrane</keyword>
<dbReference type="PANTHER" id="PTHR33452:SF1">
    <property type="entry name" value="INNER MEMBRANE PROTEIN YPHA-RELATED"/>
    <property type="match status" value="1"/>
</dbReference>
<keyword evidence="4 7" id="KW-0812">Transmembrane</keyword>
<evidence type="ECO:0000313" key="9">
    <source>
        <dbReference type="EMBL" id="WLF46890.1"/>
    </source>
</evidence>
<dbReference type="EMBL" id="CP130953">
    <property type="protein sequence ID" value="WLF46890.1"/>
    <property type="molecule type" value="Genomic_DNA"/>
</dbReference>
<evidence type="ECO:0000313" key="8">
    <source>
        <dbReference type="EMBL" id="MCZ4587741.1"/>
    </source>
</evidence>
<dbReference type="Pfam" id="PF07681">
    <property type="entry name" value="DoxX"/>
    <property type="match status" value="1"/>
</dbReference>
<accession>A0AAX3YF35</accession>
<sequence length="181" mass="18424">MDAVDTALMILRVTLGVVIAAHGYAKFFRGGRIPGTAGWFESIGMKPGRFHALLAASTEVAAGILLVLGMLTPLAAALVIALMLVAAWTVHRGNGFFIAGNGWEYNLVLGLSAFVLAVAGPGTVSIDHVLFGEHPPIGVLGGTVAAVVGLAGGIGTLALFFRPATVVLSLGPERAAGSKQP</sequence>
<gene>
    <name evidence="8" type="ORF">O4328_29310</name>
    <name evidence="9" type="ORF">Q5707_34290</name>
</gene>
<evidence type="ECO:0000256" key="5">
    <source>
        <dbReference type="ARBA" id="ARBA00022989"/>
    </source>
</evidence>
<feature type="transmembrane region" description="Helical" evidence="7">
    <location>
        <begin position="6"/>
        <end position="25"/>
    </location>
</feature>
<dbReference type="EMBL" id="JAPWIS010000018">
    <property type="protein sequence ID" value="MCZ4587741.1"/>
    <property type="molecule type" value="Genomic_DNA"/>
</dbReference>
<evidence type="ECO:0000256" key="4">
    <source>
        <dbReference type="ARBA" id="ARBA00022692"/>
    </source>
</evidence>
<evidence type="ECO:0000256" key="3">
    <source>
        <dbReference type="ARBA" id="ARBA00022475"/>
    </source>
</evidence>
<evidence type="ECO:0000313" key="10">
    <source>
        <dbReference type="Proteomes" id="UP001066327"/>
    </source>
</evidence>
<reference evidence="8" key="1">
    <citation type="submission" date="2022-12" db="EMBL/GenBank/DDBJ databases">
        <authorList>
            <person name="Krivoruchko A.V."/>
            <person name="Elkin A."/>
        </authorList>
    </citation>
    <scope>NUCLEOTIDE SEQUENCE</scope>
    <source>
        <strain evidence="8">IEGM 249</strain>
    </source>
</reference>
<evidence type="ECO:0000313" key="11">
    <source>
        <dbReference type="Proteomes" id="UP001231166"/>
    </source>
</evidence>
<keyword evidence="10" id="KW-1185">Reference proteome</keyword>
<evidence type="ECO:0000256" key="7">
    <source>
        <dbReference type="SAM" id="Phobius"/>
    </source>
</evidence>
<keyword evidence="5 7" id="KW-1133">Transmembrane helix</keyword>
<dbReference type="InterPro" id="IPR051907">
    <property type="entry name" value="DoxX-like_oxidoreductase"/>
</dbReference>
<comment type="similarity">
    <text evidence="2">Belongs to the DoxX family.</text>
</comment>
<keyword evidence="6 7" id="KW-0472">Membrane</keyword>
<feature type="transmembrane region" description="Helical" evidence="7">
    <location>
        <begin position="136"/>
        <end position="161"/>
    </location>
</feature>
<evidence type="ECO:0000256" key="1">
    <source>
        <dbReference type="ARBA" id="ARBA00004651"/>
    </source>
</evidence>
<dbReference type="Proteomes" id="UP001066327">
    <property type="component" value="Unassembled WGS sequence"/>
</dbReference>
<dbReference type="InterPro" id="IPR032808">
    <property type="entry name" value="DoxX"/>
</dbReference>
<protein>
    <submittedName>
        <fullName evidence="9">DoxX family protein</fullName>
    </submittedName>
</protein>
<name>A0AAX3YF35_RHOOP</name>